<gene>
    <name evidence="12" type="primary">fliH</name>
    <name evidence="12" type="ORF">GCM10022278_28520</name>
</gene>
<feature type="region of interest" description="Disordered" evidence="10">
    <location>
        <begin position="262"/>
        <end position="301"/>
    </location>
</feature>
<keyword evidence="12" id="KW-0966">Cell projection</keyword>
<feature type="region of interest" description="Disordered" evidence="10">
    <location>
        <begin position="92"/>
        <end position="112"/>
    </location>
</feature>
<comment type="caution">
    <text evidence="12">The sequence shown here is derived from an EMBL/GenBank/DDBJ whole genome shotgun (WGS) entry which is preliminary data.</text>
</comment>
<protein>
    <recommendedName>
        <fullName evidence="4">Flagellar assembly protein FliH</fullName>
    </recommendedName>
</protein>
<keyword evidence="7" id="KW-1005">Bacterial flagellum biogenesis</keyword>
<keyword evidence="8" id="KW-0653">Protein transport</keyword>
<keyword evidence="9" id="KW-1006">Bacterial flagellum protein export</keyword>
<dbReference type="Proteomes" id="UP001501337">
    <property type="component" value="Unassembled WGS sequence"/>
</dbReference>
<dbReference type="InterPro" id="IPR051472">
    <property type="entry name" value="T3SS_Stator/FliH"/>
</dbReference>
<evidence type="ECO:0000256" key="7">
    <source>
        <dbReference type="ARBA" id="ARBA00022795"/>
    </source>
</evidence>
<feature type="compositionally biased region" description="Basic and acidic residues" evidence="10">
    <location>
        <begin position="287"/>
        <end position="301"/>
    </location>
</feature>
<organism evidence="12 13">
    <name type="scientific">Allohahella marinimesophila</name>
    <dbReference type="NCBI Taxonomy" id="1054972"/>
    <lineage>
        <taxon>Bacteria</taxon>
        <taxon>Pseudomonadati</taxon>
        <taxon>Pseudomonadota</taxon>
        <taxon>Gammaproteobacteria</taxon>
        <taxon>Oceanospirillales</taxon>
        <taxon>Hahellaceae</taxon>
        <taxon>Allohahella</taxon>
    </lineage>
</organism>
<keyword evidence="12" id="KW-0969">Cilium</keyword>
<reference evidence="13" key="1">
    <citation type="journal article" date="2019" name="Int. J. Syst. Evol. Microbiol.">
        <title>The Global Catalogue of Microorganisms (GCM) 10K type strain sequencing project: providing services to taxonomists for standard genome sequencing and annotation.</title>
        <authorList>
            <consortium name="The Broad Institute Genomics Platform"/>
            <consortium name="The Broad Institute Genome Sequencing Center for Infectious Disease"/>
            <person name="Wu L."/>
            <person name="Ma J."/>
        </authorList>
    </citation>
    <scope>NUCLEOTIDE SEQUENCE [LARGE SCALE GENOMIC DNA]</scope>
    <source>
        <strain evidence="13">JCM 17555</strain>
    </source>
</reference>
<sequence>MSNGPYKPAATASHEPRDSAGERMPVERIPAESLTAYERWEMPAISEAGQMAKRREPPAPIKPPTAADLEAIREAAYQDGLAQGLEEGRKKGYESGFKSGYEKGKTQGRTDGMASGRTEIMAELRSQIDSGVSRLDQVVQVLASPVDALSDELEAASLSLVLAISRSVVARELTLDASHVADIVRYALTQLPESDKPLRIFVNPDDLAFLQEHARPQPEWLAQCVADPALAPGGCRLDNRTTLVDFSTDKRFAQVISDMLNRNPAAESADEDDAESDAADPDDADSDGLRSVEARDGETDD</sequence>
<feature type="region of interest" description="Disordered" evidence="10">
    <location>
        <begin position="1"/>
        <end position="34"/>
    </location>
</feature>
<evidence type="ECO:0000313" key="13">
    <source>
        <dbReference type="Proteomes" id="UP001501337"/>
    </source>
</evidence>
<feature type="compositionally biased region" description="Basic and acidic residues" evidence="10">
    <location>
        <begin position="14"/>
        <end position="30"/>
    </location>
</feature>
<keyword evidence="12" id="KW-0282">Flagellum</keyword>
<comment type="similarity">
    <text evidence="3">Belongs to the FliH family.</text>
</comment>
<evidence type="ECO:0000256" key="10">
    <source>
        <dbReference type="SAM" id="MobiDB-lite"/>
    </source>
</evidence>
<evidence type="ECO:0000256" key="5">
    <source>
        <dbReference type="ARBA" id="ARBA00022448"/>
    </source>
</evidence>
<feature type="compositionally biased region" description="Acidic residues" evidence="10">
    <location>
        <begin position="268"/>
        <end position="286"/>
    </location>
</feature>
<name>A0ABP7PPC4_9GAMM</name>
<comment type="function">
    <text evidence="1">Needed for flagellar regrowth and assembly.</text>
</comment>
<feature type="domain" description="Flagellar assembly protein FliH/Type III secretion system HrpE" evidence="11">
    <location>
        <begin position="133"/>
        <end position="254"/>
    </location>
</feature>
<keyword evidence="5" id="KW-0813">Transport</keyword>
<evidence type="ECO:0000256" key="8">
    <source>
        <dbReference type="ARBA" id="ARBA00022927"/>
    </source>
</evidence>
<evidence type="ECO:0000256" key="6">
    <source>
        <dbReference type="ARBA" id="ARBA00022490"/>
    </source>
</evidence>
<evidence type="ECO:0000256" key="3">
    <source>
        <dbReference type="ARBA" id="ARBA00006602"/>
    </source>
</evidence>
<dbReference type="InterPro" id="IPR000563">
    <property type="entry name" value="Flag_FliH"/>
</dbReference>
<evidence type="ECO:0000256" key="9">
    <source>
        <dbReference type="ARBA" id="ARBA00023225"/>
    </source>
</evidence>
<evidence type="ECO:0000256" key="2">
    <source>
        <dbReference type="ARBA" id="ARBA00004496"/>
    </source>
</evidence>
<feature type="region of interest" description="Disordered" evidence="10">
    <location>
        <begin position="48"/>
        <end position="70"/>
    </location>
</feature>
<keyword evidence="13" id="KW-1185">Reference proteome</keyword>
<dbReference type="RefSeq" id="WP_344807524.1">
    <property type="nucleotide sequence ID" value="NZ_BAABBO010000012.1"/>
</dbReference>
<dbReference type="PANTHER" id="PTHR34982">
    <property type="entry name" value="YOP PROTEINS TRANSLOCATION PROTEIN L"/>
    <property type="match status" value="1"/>
</dbReference>
<evidence type="ECO:0000313" key="12">
    <source>
        <dbReference type="EMBL" id="GAA3969048.1"/>
    </source>
</evidence>
<comment type="subcellular location">
    <subcellularLocation>
        <location evidence="2">Cytoplasm</location>
    </subcellularLocation>
</comment>
<evidence type="ECO:0000256" key="4">
    <source>
        <dbReference type="ARBA" id="ARBA00016507"/>
    </source>
</evidence>
<evidence type="ECO:0000259" key="11">
    <source>
        <dbReference type="Pfam" id="PF02108"/>
    </source>
</evidence>
<dbReference type="PRINTS" id="PR01003">
    <property type="entry name" value="FLGFLIH"/>
</dbReference>
<dbReference type="InterPro" id="IPR018035">
    <property type="entry name" value="Flagellar_FliH/T3SS_HrpE"/>
</dbReference>
<dbReference type="Pfam" id="PF02108">
    <property type="entry name" value="FliH"/>
    <property type="match status" value="1"/>
</dbReference>
<evidence type="ECO:0000256" key="1">
    <source>
        <dbReference type="ARBA" id="ARBA00003041"/>
    </source>
</evidence>
<keyword evidence="6" id="KW-0963">Cytoplasm</keyword>
<proteinExistence type="inferred from homology"/>
<dbReference type="PANTHER" id="PTHR34982:SF1">
    <property type="entry name" value="FLAGELLAR ASSEMBLY PROTEIN FLIH"/>
    <property type="match status" value="1"/>
</dbReference>
<dbReference type="EMBL" id="BAABBO010000012">
    <property type="protein sequence ID" value="GAA3969048.1"/>
    <property type="molecule type" value="Genomic_DNA"/>
</dbReference>
<accession>A0ABP7PPC4</accession>